<name>A0A6J8CL51_MYTCO</name>
<reference evidence="1 2" key="1">
    <citation type="submission" date="2020-06" db="EMBL/GenBank/DDBJ databases">
        <authorList>
            <person name="Li R."/>
            <person name="Bekaert M."/>
        </authorList>
    </citation>
    <scope>NUCLEOTIDE SEQUENCE [LARGE SCALE GENOMIC DNA]</scope>
    <source>
        <strain evidence="2">wild</strain>
    </source>
</reference>
<sequence length="374" mass="43344">MFSKLTFMSWNCRGIMSSVPYLVECLKIHDVDICALQEHWLRRHCVNVLDSIDSTYSSVNPKCVDDSYHEAFKIRIEEGVTFIVKSSIVKYVDSIDIDDTRTIGIEIHTIHSKSIYCFCVYLPASSKPFEHFRIYVERLYDIYMVYSQLGTVIFLEDINAKVNGSRSFSSVRDKRSETFAKFLDELSLVSLHLQFFGEGNTFTFQSYESGPTSAIYHILISKDISLVDSARVLDDHSFNVSDHYPIIAKLTLDNTVIADIETKIKQCKVSWKRAREKNNLKDFSFATSQYLWDVEIPNLGCSNSHIECYYSNIVEAIQKAETETLPHKTFVKYLRPYWTQPVNALNEHMAFCRLWISNNRPRGEHIIFQEYISA</sequence>
<dbReference type="Proteomes" id="UP000507470">
    <property type="component" value="Unassembled WGS sequence"/>
</dbReference>
<dbReference type="Gene3D" id="3.60.10.10">
    <property type="entry name" value="Endonuclease/exonuclease/phosphatase"/>
    <property type="match status" value="1"/>
</dbReference>
<gene>
    <name evidence="1" type="ORF">MCOR_31094</name>
</gene>
<proteinExistence type="predicted"/>
<dbReference type="InterPro" id="IPR036691">
    <property type="entry name" value="Endo/exonu/phosph_ase_sf"/>
</dbReference>
<dbReference type="SUPFAM" id="SSF56219">
    <property type="entry name" value="DNase I-like"/>
    <property type="match status" value="1"/>
</dbReference>
<evidence type="ECO:0008006" key="3">
    <source>
        <dbReference type="Google" id="ProtNLM"/>
    </source>
</evidence>
<accession>A0A6J8CL51</accession>
<evidence type="ECO:0000313" key="1">
    <source>
        <dbReference type="EMBL" id="CAC5396551.1"/>
    </source>
</evidence>
<organism evidence="1 2">
    <name type="scientific">Mytilus coruscus</name>
    <name type="common">Sea mussel</name>
    <dbReference type="NCBI Taxonomy" id="42192"/>
    <lineage>
        <taxon>Eukaryota</taxon>
        <taxon>Metazoa</taxon>
        <taxon>Spiralia</taxon>
        <taxon>Lophotrochozoa</taxon>
        <taxon>Mollusca</taxon>
        <taxon>Bivalvia</taxon>
        <taxon>Autobranchia</taxon>
        <taxon>Pteriomorphia</taxon>
        <taxon>Mytilida</taxon>
        <taxon>Mytiloidea</taxon>
        <taxon>Mytilidae</taxon>
        <taxon>Mytilinae</taxon>
        <taxon>Mytilus</taxon>
    </lineage>
</organism>
<keyword evidence="2" id="KW-1185">Reference proteome</keyword>
<dbReference type="AlphaFoldDB" id="A0A6J8CL51"/>
<dbReference type="EMBL" id="CACVKT020005628">
    <property type="protein sequence ID" value="CAC5396551.1"/>
    <property type="molecule type" value="Genomic_DNA"/>
</dbReference>
<evidence type="ECO:0000313" key="2">
    <source>
        <dbReference type="Proteomes" id="UP000507470"/>
    </source>
</evidence>
<dbReference type="OrthoDB" id="6111954at2759"/>
<protein>
    <recommendedName>
        <fullName evidence="3">Endonuclease/exonuclease/phosphatase domain-containing protein</fullName>
    </recommendedName>
</protein>